<evidence type="ECO:0000256" key="2">
    <source>
        <dbReference type="SAM" id="Phobius"/>
    </source>
</evidence>
<feature type="compositionally biased region" description="Pro residues" evidence="1">
    <location>
        <begin position="78"/>
        <end position="87"/>
    </location>
</feature>
<gene>
    <name evidence="3" type="ORF">B2A_15055</name>
</gene>
<feature type="transmembrane region" description="Helical" evidence="2">
    <location>
        <begin position="26"/>
        <end position="45"/>
    </location>
</feature>
<feature type="non-terminal residue" evidence="3">
    <location>
        <position position="1"/>
    </location>
</feature>
<reference evidence="3" key="2">
    <citation type="journal article" date="2014" name="ISME J.">
        <title>Microbial stratification in low pH oxic and suboxic macroscopic growths along an acid mine drainage.</title>
        <authorList>
            <person name="Mendez-Garcia C."/>
            <person name="Mesa V."/>
            <person name="Sprenger R.R."/>
            <person name="Richter M."/>
            <person name="Diez M.S."/>
            <person name="Solano J."/>
            <person name="Bargiela R."/>
            <person name="Golyshina O.V."/>
            <person name="Manteca A."/>
            <person name="Ramos J.L."/>
            <person name="Gallego J.R."/>
            <person name="Llorente I."/>
            <person name="Martins Dos Santos V.A."/>
            <person name="Jensen O.N."/>
            <person name="Pelaez A.I."/>
            <person name="Sanchez J."/>
            <person name="Ferrer M."/>
        </authorList>
    </citation>
    <scope>NUCLEOTIDE SEQUENCE</scope>
</reference>
<keyword evidence="2" id="KW-0812">Transmembrane</keyword>
<sequence length="140" mass="13992">VRLPAVRAATLGGEFDRRERAVMDVALPRGLAAGVLATIPAAAGVPDTQGLVTIVFTCIVTTIAVFAVGMPLVARRLPLPPATPGPGPHGSQAQASGPSPAGLQAAQTPDEMGPEGTALGDASQTLPTFAKTRLHAIAGS</sequence>
<feature type="transmembrane region" description="Helical" evidence="2">
    <location>
        <begin position="51"/>
        <end position="74"/>
    </location>
</feature>
<organism evidence="3">
    <name type="scientific">mine drainage metagenome</name>
    <dbReference type="NCBI Taxonomy" id="410659"/>
    <lineage>
        <taxon>unclassified sequences</taxon>
        <taxon>metagenomes</taxon>
        <taxon>ecological metagenomes</taxon>
    </lineage>
</organism>
<reference evidence="3" key="1">
    <citation type="submission" date="2013-08" db="EMBL/GenBank/DDBJ databases">
        <authorList>
            <person name="Mendez C."/>
            <person name="Richter M."/>
            <person name="Ferrer M."/>
            <person name="Sanchez J."/>
        </authorList>
    </citation>
    <scope>NUCLEOTIDE SEQUENCE</scope>
</reference>
<keyword evidence="2" id="KW-0472">Membrane</keyword>
<comment type="caution">
    <text evidence="3">The sequence shown here is derived from an EMBL/GenBank/DDBJ whole genome shotgun (WGS) entry which is preliminary data.</text>
</comment>
<feature type="region of interest" description="Disordered" evidence="1">
    <location>
        <begin position="77"/>
        <end position="125"/>
    </location>
</feature>
<evidence type="ECO:0000313" key="3">
    <source>
        <dbReference type="EMBL" id="EQD27929.1"/>
    </source>
</evidence>
<dbReference type="EMBL" id="AUZZ01010956">
    <property type="protein sequence ID" value="EQD27929.1"/>
    <property type="molecule type" value="Genomic_DNA"/>
</dbReference>
<name>T0ZGC1_9ZZZZ</name>
<protein>
    <submittedName>
        <fullName evidence="3">Membrane protein</fullName>
    </submittedName>
</protein>
<accession>T0ZGC1</accession>
<keyword evidence="2" id="KW-1133">Transmembrane helix</keyword>
<proteinExistence type="predicted"/>
<evidence type="ECO:0000256" key="1">
    <source>
        <dbReference type="SAM" id="MobiDB-lite"/>
    </source>
</evidence>
<dbReference type="AlphaFoldDB" id="T0ZGC1"/>